<reference evidence="4 5" key="1">
    <citation type="journal article" date="2013" name="Genome Announc.">
        <title>Genome Sequence of the Obligate Gammaproteobacterial Methanotroph Methylomicrobium album Strain BG8.</title>
        <authorList>
            <person name="Kits K.D."/>
            <person name="Kalyuzhnaya M.G."/>
            <person name="Klotz M.G."/>
            <person name="Jetten M.S."/>
            <person name="Op den Camp H.J."/>
            <person name="Vuilleumier S."/>
            <person name="Bringel F."/>
            <person name="Dispirito A.A."/>
            <person name="Murrell J.C."/>
            <person name="Bruce D."/>
            <person name="Cheng J.F."/>
            <person name="Copeland A."/>
            <person name="Goodwin L."/>
            <person name="Hauser L."/>
            <person name="Lajus A."/>
            <person name="Land M.L."/>
            <person name="Lapidus A."/>
            <person name="Lucas S."/>
            <person name="Medigue C."/>
            <person name="Pitluck S."/>
            <person name="Woyke T."/>
            <person name="Zeytun A."/>
            <person name="Stein L.Y."/>
        </authorList>
    </citation>
    <scope>NUCLEOTIDE SEQUENCE [LARGE SCALE GENOMIC DNA]</scope>
    <source>
        <strain evidence="4 5">BG8</strain>
    </source>
</reference>
<dbReference type="PIRSF" id="PIRSF009467">
    <property type="entry name" value="Ureas_acces_UreF"/>
    <property type="match status" value="1"/>
</dbReference>
<comment type="function">
    <text evidence="3">Required for maturation of urease via the functional incorporation of the urease nickel metallocenter.</text>
</comment>
<keyword evidence="5" id="KW-1185">Reference proteome</keyword>
<keyword evidence="2 3" id="KW-0143">Chaperone</keyword>
<dbReference type="GO" id="GO:0016151">
    <property type="term" value="F:nickel cation binding"/>
    <property type="evidence" value="ECO:0007669"/>
    <property type="project" value="UniProtKB-UniRule"/>
</dbReference>
<dbReference type="InterPro" id="IPR002639">
    <property type="entry name" value="UreF"/>
</dbReference>
<dbReference type="Gene3D" id="1.10.4190.10">
    <property type="entry name" value="Urease accessory protein UreF"/>
    <property type="match status" value="1"/>
</dbReference>
<accession>H8GNX8</accession>
<keyword evidence="3" id="KW-0963">Cytoplasm</keyword>
<evidence type="ECO:0000313" key="4">
    <source>
        <dbReference type="EMBL" id="EIC28400.1"/>
    </source>
</evidence>
<dbReference type="PANTHER" id="PTHR33620">
    <property type="entry name" value="UREASE ACCESSORY PROTEIN F"/>
    <property type="match status" value="1"/>
</dbReference>
<dbReference type="GO" id="GO:0005737">
    <property type="term" value="C:cytoplasm"/>
    <property type="evidence" value="ECO:0007669"/>
    <property type="project" value="UniProtKB-SubCell"/>
</dbReference>
<name>H8GNX8_METAL</name>
<dbReference type="HOGENOM" id="CLU_049215_2_1_6"/>
<dbReference type="Proteomes" id="UP000005090">
    <property type="component" value="Chromosome"/>
</dbReference>
<dbReference type="PANTHER" id="PTHR33620:SF1">
    <property type="entry name" value="UREASE ACCESSORY PROTEIN F"/>
    <property type="match status" value="1"/>
</dbReference>
<comment type="similarity">
    <text evidence="3">Belongs to the UreF family.</text>
</comment>
<protein>
    <recommendedName>
        <fullName evidence="3">Urease accessory protein UreF</fullName>
    </recommendedName>
</protein>
<evidence type="ECO:0000256" key="2">
    <source>
        <dbReference type="ARBA" id="ARBA00023186"/>
    </source>
</evidence>
<gene>
    <name evidence="3" type="primary">ureF</name>
    <name evidence="4" type="ORF">Metal_0550</name>
</gene>
<evidence type="ECO:0000256" key="1">
    <source>
        <dbReference type="ARBA" id="ARBA00022988"/>
    </source>
</evidence>
<evidence type="ECO:0000256" key="3">
    <source>
        <dbReference type="HAMAP-Rule" id="MF_01385"/>
    </source>
</evidence>
<dbReference type="STRING" id="686340.Metal_0550"/>
<comment type="subcellular location">
    <subcellularLocation>
        <location evidence="3">Cytoplasm</location>
    </subcellularLocation>
</comment>
<evidence type="ECO:0000313" key="5">
    <source>
        <dbReference type="Proteomes" id="UP000005090"/>
    </source>
</evidence>
<dbReference type="EMBL" id="CM001475">
    <property type="protein sequence ID" value="EIC28400.1"/>
    <property type="molecule type" value="Genomic_DNA"/>
</dbReference>
<keyword evidence="1 3" id="KW-0996">Nickel insertion</keyword>
<proteinExistence type="inferred from homology"/>
<dbReference type="AlphaFoldDB" id="H8GNX8"/>
<dbReference type="InterPro" id="IPR038277">
    <property type="entry name" value="UreF_sf"/>
</dbReference>
<organism evidence="4 5">
    <name type="scientific">Methylomicrobium album BG8</name>
    <dbReference type="NCBI Taxonomy" id="686340"/>
    <lineage>
        <taxon>Bacteria</taxon>
        <taxon>Pseudomonadati</taxon>
        <taxon>Pseudomonadota</taxon>
        <taxon>Gammaproteobacteria</taxon>
        <taxon>Methylococcales</taxon>
        <taxon>Methylococcaceae</taxon>
        <taxon>Methylomicrobium</taxon>
    </lineage>
</organism>
<comment type="subunit">
    <text evidence="3">UreD, UreF and UreG form a complex that acts as a GTP-hydrolysis-dependent molecular chaperone, activating the urease apoprotein by helping to assemble the nickel containing metallocenter of UreC. The UreE protein probably delivers the nickel.</text>
</comment>
<sequence length="225" mass="24106">MRMATDLPLLRLLQLASPGLPVGMYSYSQGLEKAVDDGLIHNAATAGDWIGAVLNRSVARADLPVLARLYEAGERNDAAGVEYWSGLLLSCRESAELRAEDRQTGQALQRLLAALDLGGAAVPAARSMTWAALFGLAALRLGVAKREAMLGYAWSWLENQVLCAVKLVPLGQVAGQQLLLHLAEGIPAAVDRALRIDDDQIGGGVFGLALASSRHEMQYSRLFRS</sequence>
<dbReference type="HAMAP" id="MF_01385">
    <property type="entry name" value="UreF"/>
    <property type="match status" value="1"/>
</dbReference>
<dbReference type="eggNOG" id="COG0830">
    <property type="taxonomic scope" value="Bacteria"/>
</dbReference>
<dbReference type="Pfam" id="PF01730">
    <property type="entry name" value="UreF"/>
    <property type="match status" value="1"/>
</dbReference>